<dbReference type="OrthoDB" id="6130960at2759"/>
<evidence type="ECO:0000313" key="2">
    <source>
        <dbReference type="Proteomes" id="UP000694844"/>
    </source>
</evidence>
<evidence type="ECO:0000256" key="1">
    <source>
        <dbReference type="ARBA" id="ARBA00023002"/>
    </source>
</evidence>
<dbReference type="Proteomes" id="UP000694844">
    <property type="component" value="Chromosome 8"/>
</dbReference>
<gene>
    <name evidence="3" type="primary">LOC111109578</name>
</gene>
<dbReference type="InterPro" id="IPR036291">
    <property type="entry name" value="NAD(P)-bd_dom_sf"/>
</dbReference>
<dbReference type="PRINTS" id="PR00081">
    <property type="entry name" value="GDHRDH"/>
</dbReference>
<name>A0A8B8BE19_CRAVI</name>
<evidence type="ECO:0000313" key="3">
    <source>
        <dbReference type="RefSeq" id="XP_022301463.1"/>
    </source>
</evidence>
<proteinExistence type="predicted"/>
<dbReference type="RefSeq" id="XP_022301463.1">
    <property type="nucleotide sequence ID" value="XM_022445755.1"/>
</dbReference>
<reference evidence="3" key="1">
    <citation type="submission" date="2025-08" db="UniProtKB">
        <authorList>
            <consortium name="RefSeq"/>
        </authorList>
    </citation>
    <scope>IDENTIFICATION</scope>
    <source>
        <tissue evidence="3">Whole sample</tissue>
    </source>
</reference>
<dbReference type="InterPro" id="IPR002347">
    <property type="entry name" value="SDR_fam"/>
</dbReference>
<dbReference type="PANTHER" id="PTHR43658">
    <property type="entry name" value="SHORT-CHAIN DEHYDROGENASE/REDUCTASE"/>
    <property type="match status" value="1"/>
</dbReference>
<accession>A0A8B8BE19</accession>
<dbReference type="PANTHER" id="PTHR43658:SF8">
    <property type="entry name" value="17-BETA-HYDROXYSTEROID DEHYDROGENASE 14-RELATED"/>
    <property type="match status" value="1"/>
</dbReference>
<dbReference type="KEGG" id="cvn:111109578"/>
<dbReference type="Pfam" id="PF00106">
    <property type="entry name" value="adh_short"/>
    <property type="match status" value="1"/>
</dbReference>
<keyword evidence="2" id="KW-1185">Reference proteome</keyword>
<dbReference type="GeneID" id="111109578"/>
<dbReference type="Gene3D" id="3.40.50.720">
    <property type="entry name" value="NAD(P)-binding Rossmann-like Domain"/>
    <property type="match status" value="1"/>
</dbReference>
<dbReference type="GO" id="GO:0016491">
    <property type="term" value="F:oxidoreductase activity"/>
    <property type="evidence" value="ECO:0007669"/>
    <property type="project" value="UniProtKB-KW"/>
</dbReference>
<dbReference type="AlphaFoldDB" id="A0A8B8BE19"/>
<organism evidence="2 3">
    <name type="scientific">Crassostrea virginica</name>
    <name type="common">Eastern oyster</name>
    <dbReference type="NCBI Taxonomy" id="6565"/>
    <lineage>
        <taxon>Eukaryota</taxon>
        <taxon>Metazoa</taxon>
        <taxon>Spiralia</taxon>
        <taxon>Lophotrochozoa</taxon>
        <taxon>Mollusca</taxon>
        <taxon>Bivalvia</taxon>
        <taxon>Autobranchia</taxon>
        <taxon>Pteriomorphia</taxon>
        <taxon>Ostreida</taxon>
        <taxon>Ostreoidea</taxon>
        <taxon>Ostreidae</taxon>
        <taxon>Crassostrea</taxon>
    </lineage>
</organism>
<sequence>MAYSTLQNLVFLIASGSRNLGRTCAVNIVKRGGRVVLCDKEDRKDTGEEIQDELGEDQCLFVPADLSQEKDVRNVLNRTQEKFGKLDVTINCPDEAKTGKMVQKDFNSIIDEQYMKDIFKPNVTATFNVCRLSAELMAKNTPDSNGQRGLIINKSHVLGFGSGLAPYTMSQAAIIGMTLPMARDLQDVGVRVNSIAIGLYPYQVPNKTGKALKLICSLMAFPHKLGSEDTFYHLCEKIVLNNYVNGEVIRLDGGLNSNYL</sequence>
<protein>
    <submittedName>
        <fullName evidence="3">3-hydroxyacyl-CoA dehydrogenase type-2-like</fullName>
    </submittedName>
</protein>
<keyword evidence="1" id="KW-0560">Oxidoreductase</keyword>
<dbReference type="SUPFAM" id="SSF51735">
    <property type="entry name" value="NAD(P)-binding Rossmann-fold domains"/>
    <property type="match status" value="1"/>
</dbReference>